<dbReference type="PANTHER" id="PTHR33376">
    <property type="match status" value="1"/>
</dbReference>
<evidence type="ECO:0000313" key="5">
    <source>
        <dbReference type="EMBL" id="SDN57840.1"/>
    </source>
</evidence>
<dbReference type="AlphaFoldDB" id="A0A1H0CJ10"/>
<dbReference type="STRING" id="206665.SAMN04488516_10368"/>
<feature type="signal peptide" evidence="4">
    <location>
        <begin position="1"/>
        <end position="25"/>
    </location>
</feature>
<keyword evidence="3 4" id="KW-0732">Signal</keyword>
<evidence type="ECO:0000256" key="4">
    <source>
        <dbReference type="SAM" id="SignalP"/>
    </source>
</evidence>
<accession>A0A1H0CJ10</accession>
<keyword evidence="2" id="KW-0813">Transport</keyword>
<dbReference type="FunFam" id="3.40.190.170:FF:000001">
    <property type="entry name" value="TRAP dicarboxylate transporter, DctP subunit"/>
    <property type="match status" value="1"/>
</dbReference>
<dbReference type="Pfam" id="PF03480">
    <property type="entry name" value="DctP"/>
    <property type="match status" value="1"/>
</dbReference>
<evidence type="ECO:0000256" key="2">
    <source>
        <dbReference type="ARBA" id="ARBA00022448"/>
    </source>
</evidence>
<comment type="similarity">
    <text evidence="1">Belongs to the bacterial solute-binding protein 7 family.</text>
</comment>
<evidence type="ECO:0000256" key="3">
    <source>
        <dbReference type="ARBA" id="ARBA00022729"/>
    </source>
</evidence>
<dbReference type="PANTHER" id="PTHR33376:SF7">
    <property type="entry name" value="C4-DICARBOXYLATE-BINDING PROTEIN DCTB"/>
    <property type="match status" value="1"/>
</dbReference>
<dbReference type="RefSeq" id="WP_092064165.1">
    <property type="nucleotide sequence ID" value="NZ_FNIN01000003.1"/>
</dbReference>
<evidence type="ECO:0000313" key="6">
    <source>
        <dbReference type="Proteomes" id="UP000199602"/>
    </source>
</evidence>
<reference evidence="5 6" key="1">
    <citation type="submission" date="2016-10" db="EMBL/GenBank/DDBJ databases">
        <authorList>
            <person name="de Groot N.N."/>
        </authorList>
    </citation>
    <scope>NUCLEOTIDE SEQUENCE [LARGE SCALE GENOMIC DNA]</scope>
    <source>
        <strain evidence="5 6">DSM 15269</strain>
    </source>
</reference>
<feature type="chain" id="PRO_5011787632" evidence="4">
    <location>
        <begin position="26"/>
        <end position="331"/>
    </location>
</feature>
<organism evidence="5 6">
    <name type="scientific">Desulfonauticus submarinus</name>
    <dbReference type="NCBI Taxonomy" id="206665"/>
    <lineage>
        <taxon>Bacteria</taxon>
        <taxon>Pseudomonadati</taxon>
        <taxon>Thermodesulfobacteriota</taxon>
        <taxon>Desulfovibrionia</taxon>
        <taxon>Desulfovibrionales</taxon>
        <taxon>Desulfonauticaceae</taxon>
        <taxon>Desulfonauticus</taxon>
    </lineage>
</organism>
<gene>
    <name evidence="5" type="ORF">SAMN04488516_10368</name>
</gene>
<dbReference type="GO" id="GO:0030288">
    <property type="term" value="C:outer membrane-bounded periplasmic space"/>
    <property type="evidence" value="ECO:0007669"/>
    <property type="project" value="InterPro"/>
</dbReference>
<dbReference type="Proteomes" id="UP000199602">
    <property type="component" value="Unassembled WGS sequence"/>
</dbReference>
<name>A0A1H0CJ10_9BACT</name>
<dbReference type="GO" id="GO:0055085">
    <property type="term" value="P:transmembrane transport"/>
    <property type="evidence" value="ECO:0007669"/>
    <property type="project" value="InterPro"/>
</dbReference>
<dbReference type="Gene3D" id="3.40.190.170">
    <property type="entry name" value="Bacterial extracellular solute-binding protein, family 7"/>
    <property type="match status" value="1"/>
</dbReference>
<dbReference type="PIRSF" id="PIRSF006470">
    <property type="entry name" value="DctB"/>
    <property type="match status" value="1"/>
</dbReference>
<dbReference type="GO" id="GO:0015740">
    <property type="term" value="P:C4-dicarboxylate transport"/>
    <property type="evidence" value="ECO:0007669"/>
    <property type="project" value="TreeGrafter"/>
</dbReference>
<dbReference type="NCBIfam" id="TIGR00787">
    <property type="entry name" value="dctP"/>
    <property type="match status" value="1"/>
</dbReference>
<proteinExistence type="inferred from homology"/>
<dbReference type="CDD" id="cd13674">
    <property type="entry name" value="PBP2_TRAP_SBP_like_1"/>
    <property type="match status" value="1"/>
</dbReference>
<evidence type="ECO:0000256" key="1">
    <source>
        <dbReference type="ARBA" id="ARBA00009023"/>
    </source>
</evidence>
<dbReference type="EMBL" id="FNIN01000003">
    <property type="protein sequence ID" value="SDN57840.1"/>
    <property type="molecule type" value="Genomic_DNA"/>
</dbReference>
<dbReference type="InterPro" id="IPR038404">
    <property type="entry name" value="TRAP_DctP_sf"/>
</dbReference>
<sequence length="331" mass="37694">MQSKVSVFILALTLTLALAINPAMARTYVIKFSHVVAVDTPKGKAAEYLKKIVEERTKGKIKVQVYPNAALYGDREALEALKMNAIQMACPSFSKFTGFVPELQIFDLPFLFENTEHLHKFMDSKVGKELLKGVSRMGLIGLAYWDNGFKQLTLDDNPIRLPKDIKGKKFRIMSSKVLEAQFKVVGASPQVLPFSEVYSALQQGVVDGQENTISNIYTKKFYEVQKYMTISNHGYLGYMLVTNQIFWNSLPQNLRDILSSCVKEATNYERKLAAELNQEQLEKIKASGKVQIHYLTPEERKVWKKAMMKIYPEFYDVIGKERIEEALKLAP</sequence>
<dbReference type="InterPro" id="IPR004682">
    <property type="entry name" value="TRAP_DctP"/>
</dbReference>
<keyword evidence="6" id="KW-1185">Reference proteome</keyword>
<dbReference type="NCBIfam" id="NF037995">
    <property type="entry name" value="TRAP_S1"/>
    <property type="match status" value="1"/>
</dbReference>
<dbReference type="InterPro" id="IPR018389">
    <property type="entry name" value="DctP_fam"/>
</dbReference>
<protein>
    <submittedName>
        <fullName evidence="5">C4-dicarboxylate-binding protein DctP</fullName>
    </submittedName>
</protein>
<dbReference type="OrthoDB" id="8690069at2"/>